<dbReference type="InterPro" id="IPR011335">
    <property type="entry name" value="Restrct_endonuc-II-like"/>
</dbReference>
<dbReference type="InterPro" id="IPR011528">
    <property type="entry name" value="NERD"/>
</dbReference>
<gene>
    <name evidence="2" type="ORF">N5C97_08210</name>
</gene>
<dbReference type="RefSeq" id="WP_262471401.1">
    <property type="nucleotide sequence ID" value="NZ_JAHPQJ010000076.1"/>
</dbReference>
<dbReference type="SUPFAM" id="SSF52980">
    <property type="entry name" value="Restriction endonuclease-like"/>
    <property type="match status" value="1"/>
</dbReference>
<dbReference type="Pfam" id="PF08378">
    <property type="entry name" value="NERD"/>
    <property type="match status" value="1"/>
</dbReference>
<sequence length="705" mass="83012">MQNYYENKFEFLVAEFGFEVAKEKIVQNLLYKSSQPKLGTFKNKFDMFWQSSFIKFLTVDDAQSENYILALSQYVRFNLVDKSICLNYLKLDVQSFILAVRYSGIILNAEHHSWSVLNEIKQEVNIEKLSIFFQTEEYLQSQYKHRLDICEDIKNRLNIGQITAMAFGSLYAYEYLIPNQDYFNYLPYQFDENENNSAETVWKAFDEIVKFSKKNTKKLTDQSIGLALKNKLMPFLIGEGMTPLLQEQYELYKKLVAIKIEIINYKRNVLESFSFDKQVNYELKNSELIYTNTKDKKDNWSEKNSLLISYWLGIGTKKLLNSDVIYSIINTGHNLEANAVALSKAFAVKEQLEQVYGILDFSINQQKLDAYEIMITMTLSQAHYLKDHIEKFIGFLPHAESNLHALTELTMHGFVIGENRMPFTFARQEDKIKRMSSWVKGSSNTVKKNKMEQILNFWTCDLYSEDHHSTFQQKPFYKIDNFVFQFPWLTAFQNVNTMMINYVRKLHKNRLELKSETDNIELNLAEKFKNAGFNVFCQYQPADREVGEIDLIAICENHVIVVEVKSTYIKSSIQEIYEYRNFTLNKAAYQLSKKVEFVKNGFLNQFFENLDDVKIHSWIIDTTLEFDHHYFDNHLKISMDEIIISLNGKVDFMDSIVNSSFDEESDVKNIDPLNFIKNIEKDEFWEHQIGNYDNFMNRMMSKLNA</sequence>
<dbReference type="AlphaFoldDB" id="A0AA42M9W1"/>
<protein>
    <submittedName>
        <fullName evidence="2">YraN family protein</fullName>
    </submittedName>
</protein>
<feature type="domain" description="NERD" evidence="1">
    <location>
        <begin position="527"/>
        <end position="619"/>
    </location>
</feature>
<evidence type="ECO:0000313" key="3">
    <source>
        <dbReference type="Proteomes" id="UP001160116"/>
    </source>
</evidence>
<comment type="caution">
    <text evidence="2">The sequence shown here is derived from an EMBL/GenBank/DDBJ whole genome shotgun (WGS) entry which is preliminary data.</text>
</comment>
<reference evidence="2" key="1">
    <citation type="submission" date="2022-09" db="EMBL/GenBank/DDBJ databases">
        <title>Intensive care unit water sources are persistently colonized with multi-drug resistant bacteria and are the site of extensive horizontal gene transfer of antibiotic resistance genes.</title>
        <authorList>
            <person name="Diorio-Toth L."/>
        </authorList>
    </citation>
    <scope>NUCLEOTIDE SEQUENCE</scope>
    <source>
        <strain evidence="2">GD03885</strain>
    </source>
</reference>
<dbReference type="EMBL" id="JAOCCL010000017">
    <property type="protein sequence ID" value="MDH0826480.1"/>
    <property type="molecule type" value="Genomic_DNA"/>
</dbReference>
<dbReference type="Proteomes" id="UP001160116">
    <property type="component" value="Unassembled WGS sequence"/>
</dbReference>
<evidence type="ECO:0000259" key="1">
    <source>
        <dbReference type="Pfam" id="PF08378"/>
    </source>
</evidence>
<organism evidence="2 3">
    <name type="scientific">Acinetobacter johnsonii</name>
    <dbReference type="NCBI Taxonomy" id="40214"/>
    <lineage>
        <taxon>Bacteria</taxon>
        <taxon>Pseudomonadati</taxon>
        <taxon>Pseudomonadota</taxon>
        <taxon>Gammaproteobacteria</taxon>
        <taxon>Moraxellales</taxon>
        <taxon>Moraxellaceae</taxon>
        <taxon>Acinetobacter</taxon>
    </lineage>
</organism>
<proteinExistence type="predicted"/>
<accession>A0AA42M9W1</accession>
<evidence type="ECO:0000313" key="2">
    <source>
        <dbReference type="EMBL" id="MDH0826480.1"/>
    </source>
</evidence>
<name>A0AA42M9W1_ACIJO</name>